<feature type="domain" description="GFO/IDH/MocA-like oxidoreductase" evidence="4">
    <location>
        <begin position="134"/>
        <end position="252"/>
    </location>
</feature>
<evidence type="ECO:0000256" key="1">
    <source>
        <dbReference type="ARBA" id="ARBA00010928"/>
    </source>
</evidence>
<dbReference type="SUPFAM" id="SSF51735">
    <property type="entry name" value="NAD(P)-binding Rossmann-fold domains"/>
    <property type="match status" value="1"/>
</dbReference>
<keyword evidence="2" id="KW-0560">Oxidoreductase</keyword>
<proteinExistence type="inferred from homology"/>
<reference evidence="5 6" key="1">
    <citation type="submission" date="2014-08" db="EMBL/GenBank/DDBJ databases">
        <title>Comparative genomics of the Paenibacillus odorifer group.</title>
        <authorList>
            <person name="den Bakker H.C."/>
            <person name="Tsai Y.-C."/>
            <person name="Martin N."/>
            <person name="Korlach J."/>
            <person name="Wiedmann M."/>
        </authorList>
    </citation>
    <scope>NUCLEOTIDE SEQUENCE [LARGE SCALE GENOMIC DNA]</scope>
    <source>
        <strain evidence="5 6">DSM 15220</strain>
    </source>
</reference>
<dbReference type="OrthoDB" id="9815825at2"/>
<dbReference type="Pfam" id="PF01408">
    <property type="entry name" value="GFO_IDH_MocA"/>
    <property type="match status" value="1"/>
</dbReference>
<organism evidence="5 6">
    <name type="scientific">Paenibacillus graminis</name>
    <dbReference type="NCBI Taxonomy" id="189425"/>
    <lineage>
        <taxon>Bacteria</taxon>
        <taxon>Bacillati</taxon>
        <taxon>Bacillota</taxon>
        <taxon>Bacilli</taxon>
        <taxon>Bacillales</taxon>
        <taxon>Paenibacillaceae</taxon>
        <taxon>Paenibacillus</taxon>
    </lineage>
</organism>
<dbReference type="InterPro" id="IPR050984">
    <property type="entry name" value="Gfo/Idh/MocA_domain"/>
</dbReference>
<dbReference type="Pfam" id="PF22725">
    <property type="entry name" value="GFO_IDH_MocA_C3"/>
    <property type="match status" value="1"/>
</dbReference>
<keyword evidence="6" id="KW-1185">Reference proteome</keyword>
<dbReference type="InterPro" id="IPR000683">
    <property type="entry name" value="Gfo/Idh/MocA-like_OxRdtase_N"/>
</dbReference>
<dbReference type="PANTHER" id="PTHR22604:SF105">
    <property type="entry name" value="TRANS-1,2-DIHYDROBENZENE-1,2-DIOL DEHYDROGENASE"/>
    <property type="match status" value="1"/>
</dbReference>
<dbReference type="GO" id="GO:0000166">
    <property type="term" value="F:nucleotide binding"/>
    <property type="evidence" value="ECO:0007669"/>
    <property type="project" value="InterPro"/>
</dbReference>
<dbReference type="Proteomes" id="UP000029500">
    <property type="component" value="Chromosome"/>
</dbReference>
<evidence type="ECO:0000313" key="5">
    <source>
        <dbReference type="EMBL" id="AIQ71461.1"/>
    </source>
</evidence>
<gene>
    <name evidence="5" type="ORF">PGRAT_30645</name>
</gene>
<dbReference type="Gene3D" id="3.40.50.720">
    <property type="entry name" value="NAD(P)-binding Rossmann-like Domain"/>
    <property type="match status" value="1"/>
</dbReference>
<name>A0A089MCC0_9BACL</name>
<dbReference type="AlphaFoldDB" id="A0A089MCC0"/>
<dbReference type="RefSeq" id="WP_042267600.1">
    <property type="nucleotide sequence ID" value="NZ_CP009287.1"/>
</dbReference>
<evidence type="ECO:0000313" key="6">
    <source>
        <dbReference type="Proteomes" id="UP000029500"/>
    </source>
</evidence>
<feature type="domain" description="Gfo/Idh/MocA-like oxidoreductase N-terminal" evidence="3">
    <location>
        <begin position="5"/>
        <end position="123"/>
    </location>
</feature>
<dbReference type="HOGENOM" id="CLU_023194_5_0_9"/>
<dbReference type="PANTHER" id="PTHR22604">
    <property type="entry name" value="OXIDOREDUCTASES"/>
    <property type="match status" value="1"/>
</dbReference>
<dbReference type="Gene3D" id="3.30.360.10">
    <property type="entry name" value="Dihydrodipicolinate Reductase, domain 2"/>
    <property type="match status" value="1"/>
</dbReference>
<dbReference type="STRING" id="189425.PGRAT_30645"/>
<evidence type="ECO:0000259" key="3">
    <source>
        <dbReference type="Pfam" id="PF01408"/>
    </source>
</evidence>
<dbReference type="InterPro" id="IPR036291">
    <property type="entry name" value="NAD(P)-bd_dom_sf"/>
</dbReference>
<comment type="similarity">
    <text evidence="1">Belongs to the Gfo/Idh/MocA family.</text>
</comment>
<dbReference type="InterPro" id="IPR055170">
    <property type="entry name" value="GFO_IDH_MocA-like_dom"/>
</dbReference>
<dbReference type="KEGG" id="pgm:PGRAT_30645"/>
<accession>A0A089MCC0</accession>
<dbReference type="GO" id="GO:0016491">
    <property type="term" value="F:oxidoreductase activity"/>
    <property type="evidence" value="ECO:0007669"/>
    <property type="project" value="UniProtKB-KW"/>
</dbReference>
<dbReference type="SUPFAM" id="SSF55347">
    <property type="entry name" value="Glyceraldehyde-3-phosphate dehydrogenase-like, C-terminal domain"/>
    <property type="match status" value="1"/>
</dbReference>
<dbReference type="eggNOG" id="COG0673">
    <property type="taxonomic scope" value="Bacteria"/>
</dbReference>
<evidence type="ECO:0000256" key="2">
    <source>
        <dbReference type="ARBA" id="ARBA00023002"/>
    </source>
</evidence>
<evidence type="ECO:0000259" key="4">
    <source>
        <dbReference type="Pfam" id="PF22725"/>
    </source>
</evidence>
<protein>
    <submittedName>
        <fullName evidence="5">Oxidoreductase</fullName>
    </submittedName>
</protein>
<dbReference type="EMBL" id="CP009287">
    <property type="protein sequence ID" value="AIQ71461.1"/>
    <property type="molecule type" value="Genomic_DNA"/>
</dbReference>
<sequence length="333" mass="36074">MTQKLRWGIMGCAQIATGSVMPAIRESETGIIQAVASRGLEKSSAVAKELGVAQAYGSYEELLADPDVDAVYIPLPNHLHREWVIRAAEAGKHVLCEKPIALNSREAAEMVEACRKAGVHLAEAYMYRHHPRIAEVREIIASGEIGDLRSIRGTFTYNDAGDTSNIRFNSAWGGGSLYDVGCYPLSAARLLFGAEPEAATVQAIFSPEHDNVDMMASGLVEFPGGVSLIFDCGMWAYNRQLLEVLGTEGRIELPMPFNARFDDAEFFVYSGGEVRRARATGANPYVCQADNFAAAVFGAAPVVAAEDPVLNMILIETCLASARTRQRLSLKQG</sequence>